<protein>
    <submittedName>
        <fullName evidence="2">Ubiquitin-protein ligase sel1 ubx2</fullName>
    </submittedName>
</protein>
<dbReference type="GO" id="GO:0036503">
    <property type="term" value="P:ERAD pathway"/>
    <property type="evidence" value="ECO:0007669"/>
    <property type="project" value="TreeGrafter"/>
</dbReference>
<dbReference type="RefSeq" id="XP_017991810.1">
    <property type="nucleotide sequence ID" value="XM_018138727.1"/>
</dbReference>
<dbReference type="InterPro" id="IPR006597">
    <property type="entry name" value="Sel1-like"/>
</dbReference>
<dbReference type="PANTHER" id="PTHR11102:SF147">
    <property type="entry name" value="SEL1L ADAPTOR SUBUNIT OF ERAD E3 UBIQUITIN LIGASE"/>
    <property type="match status" value="1"/>
</dbReference>
<organism evidence="2 3">
    <name type="scientific">Malassezia pachydermatis</name>
    <dbReference type="NCBI Taxonomy" id="77020"/>
    <lineage>
        <taxon>Eukaryota</taxon>
        <taxon>Fungi</taxon>
        <taxon>Dikarya</taxon>
        <taxon>Basidiomycota</taxon>
        <taxon>Ustilaginomycotina</taxon>
        <taxon>Malasseziomycetes</taxon>
        <taxon>Malasseziales</taxon>
        <taxon>Malasseziaceae</taxon>
        <taxon>Malassezia</taxon>
    </lineage>
</organism>
<evidence type="ECO:0000313" key="2">
    <source>
        <dbReference type="EMBL" id="KOS14178.1"/>
    </source>
</evidence>
<dbReference type="AlphaFoldDB" id="A0A0M8MLU8"/>
<dbReference type="Gene3D" id="1.25.40.10">
    <property type="entry name" value="Tetratricopeptide repeat domain"/>
    <property type="match status" value="1"/>
</dbReference>
<comment type="caution">
    <text evidence="2">The sequence shown here is derived from an EMBL/GenBank/DDBJ whole genome shotgun (WGS) entry which is preliminary data.</text>
</comment>
<dbReference type="InterPro" id="IPR011990">
    <property type="entry name" value="TPR-like_helical_dom_sf"/>
</dbReference>
<dbReference type="GO" id="GO:0005789">
    <property type="term" value="C:endoplasmic reticulum membrane"/>
    <property type="evidence" value="ECO:0007669"/>
    <property type="project" value="TreeGrafter"/>
</dbReference>
<dbReference type="EMBL" id="LGAV01000004">
    <property type="protein sequence ID" value="KOS14178.1"/>
    <property type="molecule type" value="Genomic_DNA"/>
</dbReference>
<dbReference type="SUPFAM" id="SSF81901">
    <property type="entry name" value="HCP-like"/>
    <property type="match status" value="1"/>
</dbReference>
<gene>
    <name evidence="2" type="ORF">Malapachy_4276</name>
</gene>
<dbReference type="GO" id="GO:0016874">
    <property type="term" value="F:ligase activity"/>
    <property type="evidence" value="ECO:0007669"/>
    <property type="project" value="UniProtKB-KW"/>
</dbReference>
<keyword evidence="2" id="KW-0436">Ligase</keyword>
<dbReference type="GeneID" id="28730603"/>
<dbReference type="PANTHER" id="PTHR11102">
    <property type="entry name" value="SEL-1-LIKE PROTEIN"/>
    <property type="match status" value="1"/>
</dbReference>
<comment type="similarity">
    <text evidence="1">Belongs to the sel-1 family.</text>
</comment>
<reference evidence="2 3" key="1">
    <citation type="submission" date="2015-07" db="EMBL/GenBank/DDBJ databases">
        <title>Draft Genome Sequence of Malassezia furfur CBS1878 and Malassezia pachydermatis CBS1879.</title>
        <authorList>
            <person name="Triana S."/>
            <person name="Ohm R."/>
            <person name="Gonzalez A."/>
            <person name="DeCock H."/>
            <person name="Restrepo S."/>
            <person name="Celis A."/>
        </authorList>
    </citation>
    <scope>NUCLEOTIDE SEQUENCE [LARGE SCALE GENOMIC DNA]</scope>
    <source>
        <strain evidence="2 3">CBS 1879</strain>
    </source>
</reference>
<dbReference type="InterPro" id="IPR050767">
    <property type="entry name" value="Sel1_AlgK"/>
</dbReference>
<name>A0A0M8MLU8_9BASI</name>
<proteinExistence type="inferred from homology"/>
<dbReference type="Pfam" id="PF08238">
    <property type="entry name" value="Sel1"/>
    <property type="match status" value="2"/>
</dbReference>
<dbReference type="STRING" id="77020.A0A0M8MLU8"/>
<evidence type="ECO:0000256" key="1">
    <source>
        <dbReference type="ARBA" id="ARBA00038101"/>
    </source>
</evidence>
<accession>A0A0M8MLU8</accession>
<dbReference type="Proteomes" id="UP000037751">
    <property type="component" value="Unassembled WGS sequence"/>
</dbReference>
<dbReference type="OrthoDB" id="27934at2759"/>
<dbReference type="VEuPathDB" id="FungiDB:Malapachy_4276"/>
<evidence type="ECO:0000313" key="3">
    <source>
        <dbReference type="Proteomes" id="UP000037751"/>
    </source>
</evidence>
<sequence length="233" mass="26356">MTPIEHTGKPQVSEDEHFAGVQASYLLGHMYLRGEGVPHKYASALIWLQRAASEKHGKAMVDLGIMYEKGLGIAQNQTHALHLYDQAKELDMLALPHFCRLGHKLGKENMFPMKEIGHGTRINMMYPFTSTSQADTFLENHLVYAYFQGHALLRQLSESSEEKDISDVLSYFKYVVERGDWSHPIYHRGMTAYHKSDIMTALLAWGLAADEGMQVAQENVAHILGPRQFVRAV</sequence>
<dbReference type="SMART" id="SM00671">
    <property type="entry name" value="SEL1"/>
    <property type="match status" value="2"/>
</dbReference>
<keyword evidence="3" id="KW-1185">Reference proteome</keyword>